<dbReference type="PROSITE" id="PS50011">
    <property type="entry name" value="PROTEIN_KINASE_DOM"/>
    <property type="match status" value="1"/>
</dbReference>
<sequence length="324" mass="36621">MTFNERFQLGERIGSGLCSDVYQAVDLGRNGVVVAVKVTDQDDDVPPHNSRNELKALLRLRELYGEKTQKENHIVQLMDSYQYNGQIKFVFEFFKYDLQGLVFEQSRKKVVFGDRRHSFSRVNRVGVERSTEIVKGIALGLSFIHSAGFIHRDIKPANIMFKDLESPPVIIDFGISWCEPDNYGKEPEAAKITDIATGRYKAPELLFSVRRYSSAVDIWALGIVATLLFSNDCEPIFIPDTDRSDLALLGSILETFGSPSPEKWPEACESSAFQAMSFISSEPKPVGELLPKASENDAILKVFPKMMVYESKRRMTALQIYNEL</sequence>
<keyword evidence="2" id="KW-0547">Nucleotide-binding</keyword>
<dbReference type="HOGENOM" id="CLU_000288_181_1_1"/>
<organism evidence="5 6">
    <name type="scientific">Kuraishia capsulata CBS 1993</name>
    <dbReference type="NCBI Taxonomy" id="1382522"/>
    <lineage>
        <taxon>Eukaryota</taxon>
        <taxon>Fungi</taxon>
        <taxon>Dikarya</taxon>
        <taxon>Ascomycota</taxon>
        <taxon>Saccharomycotina</taxon>
        <taxon>Pichiomycetes</taxon>
        <taxon>Pichiales</taxon>
        <taxon>Pichiaceae</taxon>
        <taxon>Kuraishia</taxon>
    </lineage>
</organism>
<accession>W6MIE4</accession>
<dbReference type="SUPFAM" id="SSF56112">
    <property type="entry name" value="Protein kinase-like (PK-like)"/>
    <property type="match status" value="1"/>
</dbReference>
<evidence type="ECO:0000256" key="1">
    <source>
        <dbReference type="ARBA" id="ARBA00006485"/>
    </source>
</evidence>
<evidence type="ECO:0000256" key="2">
    <source>
        <dbReference type="ARBA" id="ARBA00022741"/>
    </source>
</evidence>
<dbReference type="GO" id="GO:0005634">
    <property type="term" value="C:nucleus"/>
    <property type="evidence" value="ECO:0007669"/>
    <property type="project" value="TreeGrafter"/>
</dbReference>
<dbReference type="GeneID" id="34519624"/>
<dbReference type="RefSeq" id="XP_022458236.1">
    <property type="nucleotide sequence ID" value="XM_022604456.1"/>
</dbReference>
<dbReference type="InterPro" id="IPR008271">
    <property type="entry name" value="Ser/Thr_kinase_AS"/>
</dbReference>
<dbReference type="Proteomes" id="UP000019384">
    <property type="component" value="Unassembled WGS sequence"/>
</dbReference>
<dbReference type="SMART" id="SM00220">
    <property type="entry name" value="S_TKc"/>
    <property type="match status" value="1"/>
</dbReference>
<dbReference type="GO" id="GO:0004674">
    <property type="term" value="F:protein serine/threonine kinase activity"/>
    <property type="evidence" value="ECO:0007669"/>
    <property type="project" value="TreeGrafter"/>
</dbReference>
<feature type="domain" description="Protein kinase" evidence="4">
    <location>
        <begin position="7"/>
        <end position="324"/>
    </location>
</feature>
<dbReference type="InterPro" id="IPR000719">
    <property type="entry name" value="Prot_kinase_dom"/>
</dbReference>
<keyword evidence="3" id="KW-0067">ATP-binding</keyword>
<keyword evidence="6" id="KW-1185">Reference proteome</keyword>
<dbReference type="PANTHER" id="PTHR24056:SF508">
    <property type="entry name" value="CYCLIN-DEPENDENT KINASE 10"/>
    <property type="match status" value="1"/>
</dbReference>
<dbReference type="OrthoDB" id="413582at2759"/>
<dbReference type="PROSITE" id="PS00108">
    <property type="entry name" value="PROTEIN_KINASE_ST"/>
    <property type="match status" value="1"/>
</dbReference>
<dbReference type="Pfam" id="PF00069">
    <property type="entry name" value="Pkinase"/>
    <property type="match status" value="1"/>
</dbReference>
<dbReference type="GO" id="GO:0007346">
    <property type="term" value="P:regulation of mitotic cell cycle"/>
    <property type="evidence" value="ECO:0007669"/>
    <property type="project" value="TreeGrafter"/>
</dbReference>
<reference evidence="5" key="2">
    <citation type="submission" date="2014-02" db="EMBL/GenBank/DDBJ databases">
        <title>Complete DNA sequence of /Kuraishia capsulata/ illustrates novel genomic features among budding yeasts (/Saccharomycotina/).</title>
        <authorList>
            <person name="Morales L."/>
            <person name="Noel B."/>
            <person name="Porcel B."/>
            <person name="Marcet-Houben M."/>
            <person name="Hullo M-F."/>
            <person name="Sacerdot C."/>
            <person name="Tekaia F."/>
            <person name="Leh-Louis V."/>
            <person name="Despons L."/>
            <person name="Khanna V."/>
            <person name="Aury J-M."/>
            <person name="Barbe V."/>
            <person name="Couloux A."/>
            <person name="Labadie K."/>
            <person name="Pelletier E."/>
            <person name="Souciet J-L."/>
            <person name="Boekhout T."/>
            <person name="Gabaldon T."/>
            <person name="Wincker P."/>
            <person name="Dujon B."/>
        </authorList>
    </citation>
    <scope>NUCLEOTIDE SEQUENCE</scope>
    <source>
        <strain evidence="5">CBS 1993</strain>
    </source>
</reference>
<dbReference type="Gene3D" id="3.30.200.20">
    <property type="entry name" value="Phosphorylase Kinase, domain 1"/>
    <property type="match status" value="1"/>
</dbReference>
<evidence type="ECO:0000313" key="5">
    <source>
        <dbReference type="EMBL" id="CDK26229.1"/>
    </source>
</evidence>
<gene>
    <name evidence="5" type="ORF">KUCA_T00002200001</name>
</gene>
<dbReference type="InterPro" id="IPR011009">
    <property type="entry name" value="Kinase-like_dom_sf"/>
</dbReference>
<dbReference type="PANTHER" id="PTHR24056">
    <property type="entry name" value="CELL DIVISION PROTEIN KINASE"/>
    <property type="match status" value="1"/>
</dbReference>
<dbReference type="AlphaFoldDB" id="W6MIE4"/>
<dbReference type="Gene3D" id="1.10.510.10">
    <property type="entry name" value="Transferase(Phosphotransferase) domain 1"/>
    <property type="match status" value="1"/>
</dbReference>
<dbReference type="EMBL" id="HG793126">
    <property type="protein sequence ID" value="CDK26229.1"/>
    <property type="molecule type" value="Genomic_DNA"/>
</dbReference>
<evidence type="ECO:0000259" key="4">
    <source>
        <dbReference type="PROSITE" id="PS50011"/>
    </source>
</evidence>
<evidence type="ECO:0000313" key="6">
    <source>
        <dbReference type="Proteomes" id="UP000019384"/>
    </source>
</evidence>
<evidence type="ECO:0000256" key="3">
    <source>
        <dbReference type="ARBA" id="ARBA00022840"/>
    </source>
</evidence>
<name>W6MIE4_9ASCO</name>
<dbReference type="STRING" id="1382522.W6MIE4"/>
<reference evidence="5" key="1">
    <citation type="submission" date="2013-12" db="EMBL/GenBank/DDBJ databases">
        <authorList>
            <person name="Genoscope - CEA"/>
        </authorList>
    </citation>
    <scope>NUCLEOTIDE SEQUENCE</scope>
    <source>
        <strain evidence="5">CBS 1993</strain>
    </source>
</reference>
<dbReference type="InterPro" id="IPR050108">
    <property type="entry name" value="CDK"/>
</dbReference>
<protein>
    <recommendedName>
        <fullName evidence="4">Protein kinase domain-containing protein</fullName>
    </recommendedName>
</protein>
<dbReference type="GO" id="GO:0005524">
    <property type="term" value="F:ATP binding"/>
    <property type="evidence" value="ECO:0007669"/>
    <property type="project" value="UniProtKB-KW"/>
</dbReference>
<proteinExistence type="inferred from homology"/>
<comment type="similarity">
    <text evidence="1">Belongs to the protein kinase superfamily. CMGC Ser/Thr protein kinase family. CDC2/CDKX subfamily.</text>
</comment>